<evidence type="ECO:0008006" key="11">
    <source>
        <dbReference type="Google" id="ProtNLM"/>
    </source>
</evidence>
<gene>
    <name evidence="9" type="ORF">UU38_C0001G0076</name>
</gene>
<evidence type="ECO:0000256" key="3">
    <source>
        <dbReference type="ARBA" id="ARBA00022448"/>
    </source>
</evidence>
<evidence type="ECO:0000256" key="8">
    <source>
        <dbReference type="SAM" id="Phobius"/>
    </source>
</evidence>
<reference evidence="9 10" key="1">
    <citation type="journal article" date="2015" name="Nature">
        <title>rRNA introns, odd ribosomes, and small enigmatic genomes across a large radiation of phyla.</title>
        <authorList>
            <person name="Brown C.T."/>
            <person name="Hug L.A."/>
            <person name="Thomas B.C."/>
            <person name="Sharon I."/>
            <person name="Castelle C.J."/>
            <person name="Singh A."/>
            <person name="Wilkins M.J."/>
            <person name="Williams K.H."/>
            <person name="Banfield J.F."/>
        </authorList>
    </citation>
    <scope>NUCLEOTIDE SEQUENCE [LARGE SCALE GENOMIC DNA]</scope>
</reference>
<evidence type="ECO:0000256" key="5">
    <source>
        <dbReference type="ARBA" id="ARBA00022692"/>
    </source>
</evidence>
<dbReference type="EMBL" id="LCAK01000001">
    <property type="protein sequence ID" value="KKR89174.1"/>
    <property type="molecule type" value="Genomic_DNA"/>
</dbReference>
<feature type="transmembrane region" description="Helical" evidence="8">
    <location>
        <begin position="63"/>
        <end position="85"/>
    </location>
</feature>
<comment type="caution">
    <text evidence="9">The sequence shown here is derived from an EMBL/GenBank/DDBJ whole genome shotgun (WGS) entry which is preliminary data.</text>
</comment>
<evidence type="ECO:0000313" key="9">
    <source>
        <dbReference type="EMBL" id="KKR89174.1"/>
    </source>
</evidence>
<dbReference type="GO" id="GO:0005886">
    <property type="term" value="C:plasma membrane"/>
    <property type="evidence" value="ECO:0007669"/>
    <property type="project" value="UniProtKB-SubCell"/>
</dbReference>
<comment type="subcellular location">
    <subcellularLocation>
        <location evidence="1">Cell membrane</location>
        <topology evidence="1">Multi-pass membrane protein</topology>
    </subcellularLocation>
</comment>
<sequence length="336" mass="36685">MNKLEISWTSLWKILLMIVFGVALYLLRDVLIILALALVISSALDAPISFLERKKIPRILGTILIFLTGAAVLTLLLYAIVPAAIMEFKNLSDILSKYQLKLPAVQVFNSLDFIKNIGVYLGNFANTLLSGGISFIGVISAIFGSAVFLTAVFVLSFYLSASKYGVEKFLRAVLPSAQEEYVMKIYFRARRKIGLWLQGQLILSLIIGLAVFFGLLILGVKYSLILGILAGILEMVPYVGPVLVGIISFLLVISQSLTLGFSVAALFVIIQQVENHLLVPLVMRYTTGLHPVVVVISLLAGAQLFGFAGIILAVPAAVVIQEIIEDWAIQKKSVKE</sequence>
<feature type="transmembrane region" description="Helical" evidence="8">
    <location>
        <begin position="293"/>
        <end position="320"/>
    </location>
</feature>
<feature type="transmembrane region" description="Helical" evidence="8">
    <location>
        <begin position="32"/>
        <end position="51"/>
    </location>
</feature>
<dbReference type="PANTHER" id="PTHR21716">
    <property type="entry name" value="TRANSMEMBRANE PROTEIN"/>
    <property type="match status" value="1"/>
</dbReference>
<evidence type="ECO:0000256" key="1">
    <source>
        <dbReference type="ARBA" id="ARBA00004651"/>
    </source>
</evidence>
<comment type="similarity">
    <text evidence="2">Belongs to the autoinducer-2 exporter (AI-2E) (TC 2.A.86) family.</text>
</comment>
<feature type="transmembrane region" description="Helical" evidence="8">
    <location>
        <begin position="193"/>
        <end position="218"/>
    </location>
</feature>
<feature type="transmembrane region" description="Helical" evidence="8">
    <location>
        <begin position="257"/>
        <end position="273"/>
    </location>
</feature>
<accession>A0A0G0UK80</accession>
<keyword evidence="3" id="KW-0813">Transport</keyword>
<organism evidence="9 10">
    <name type="scientific">Candidatus Wolfebacteria bacterium GW2011_GWB1_41_12</name>
    <dbReference type="NCBI Taxonomy" id="1619006"/>
    <lineage>
        <taxon>Bacteria</taxon>
        <taxon>Candidatus Wolfeibacteriota</taxon>
    </lineage>
</organism>
<dbReference type="PANTHER" id="PTHR21716:SF53">
    <property type="entry name" value="PERMEASE PERM-RELATED"/>
    <property type="match status" value="1"/>
</dbReference>
<evidence type="ECO:0000256" key="4">
    <source>
        <dbReference type="ARBA" id="ARBA00022475"/>
    </source>
</evidence>
<feature type="transmembrane region" description="Helical" evidence="8">
    <location>
        <begin position="133"/>
        <end position="161"/>
    </location>
</feature>
<name>A0A0G0UK80_9BACT</name>
<evidence type="ECO:0000313" key="10">
    <source>
        <dbReference type="Proteomes" id="UP000033918"/>
    </source>
</evidence>
<feature type="transmembrane region" description="Helical" evidence="8">
    <location>
        <begin position="7"/>
        <end position="26"/>
    </location>
</feature>
<dbReference type="AlphaFoldDB" id="A0A0G0UK80"/>
<dbReference type="Pfam" id="PF01594">
    <property type="entry name" value="AI-2E_transport"/>
    <property type="match status" value="1"/>
</dbReference>
<evidence type="ECO:0000256" key="6">
    <source>
        <dbReference type="ARBA" id="ARBA00022989"/>
    </source>
</evidence>
<feature type="transmembrane region" description="Helical" evidence="8">
    <location>
        <begin position="224"/>
        <end position="250"/>
    </location>
</feature>
<dbReference type="GO" id="GO:0055085">
    <property type="term" value="P:transmembrane transport"/>
    <property type="evidence" value="ECO:0007669"/>
    <property type="project" value="TreeGrafter"/>
</dbReference>
<proteinExistence type="inferred from homology"/>
<keyword evidence="4" id="KW-1003">Cell membrane</keyword>
<evidence type="ECO:0000256" key="2">
    <source>
        <dbReference type="ARBA" id="ARBA00009773"/>
    </source>
</evidence>
<dbReference type="InterPro" id="IPR002549">
    <property type="entry name" value="AI-2E-like"/>
</dbReference>
<keyword evidence="5 8" id="KW-0812">Transmembrane</keyword>
<dbReference type="Proteomes" id="UP000033918">
    <property type="component" value="Unassembled WGS sequence"/>
</dbReference>
<keyword evidence="6 8" id="KW-1133">Transmembrane helix</keyword>
<protein>
    <recommendedName>
        <fullName evidence="11">Permease</fullName>
    </recommendedName>
</protein>
<keyword evidence="7 8" id="KW-0472">Membrane</keyword>
<evidence type="ECO:0000256" key="7">
    <source>
        <dbReference type="ARBA" id="ARBA00023136"/>
    </source>
</evidence>